<evidence type="ECO:0000256" key="1">
    <source>
        <dbReference type="SAM" id="SignalP"/>
    </source>
</evidence>
<dbReference type="Gene3D" id="2.40.160.10">
    <property type="entry name" value="Porin"/>
    <property type="match status" value="1"/>
</dbReference>
<proteinExistence type="predicted"/>
<keyword evidence="1" id="KW-0732">Signal</keyword>
<dbReference type="EMBL" id="NEXX01000001">
    <property type="protein sequence ID" value="OUY08651.1"/>
    <property type="molecule type" value="Genomic_DNA"/>
</dbReference>
<evidence type="ECO:0000313" key="3">
    <source>
        <dbReference type="Proteomes" id="UP000196536"/>
    </source>
</evidence>
<dbReference type="InterPro" id="IPR023614">
    <property type="entry name" value="Porin_dom_sf"/>
</dbReference>
<comment type="caution">
    <text evidence="2">The sequence shown here is derived from an EMBL/GenBank/DDBJ whole genome shotgun (WGS) entry which is preliminary data.</text>
</comment>
<organism evidence="2 3">
    <name type="scientific">Acinetobacter populi</name>
    <dbReference type="NCBI Taxonomy" id="1582270"/>
    <lineage>
        <taxon>Bacteria</taxon>
        <taxon>Pseudomonadati</taxon>
        <taxon>Pseudomonadota</taxon>
        <taxon>Gammaproteobacteria</taxon>
        <taxon>Moraxellales</taxon>
        <taxon>Moraxellaceae</taxon>
        <taxon>Acinetobacter</taxon>
    </lineage>
</organism>
<dbReference type="AlphaFoldDB" id="A0A1Z9Z2G1"/>
<evidence type="ECO:0000313" key="2">
    <source>
        <dbReference type="EMBL" id="OUY08651.1"/>
    </source>
</evidence>
<dbReference type="SUPFAM" id="SSF56935">
    <property type="entry name" value="Porins"/>
    <property type="match status" value="1"/>
</dbReference>
<accession>A0A1Z9Z2G1</accession>
<keyword evidence="3" id="KW-1185">Reference proteome</keyword>
<dbReference type="InterPro" id="IPR010870">
    <property type="entry name" value="Porin_O/P"/>
</dbReference>
<feature type="chain" id="PRO_5012781037" description="Porin" evidence="1">
    <location>
        <begin position="25"/>
        <end position="407"/>
    </location>
</feature>
<protein>
    <recommendedName>
        <fullName evidence="4">Porin</fullName>
    </recommendedName>
</protein>
<reference evidence="2 3" key="1">
    <citation type="submission" date="2017-05" db="EMBL/GenBank/DDBJ databases">
        <title>Acinetobacter populi ANC 5415 (= PBJ7), whole genome shotgun sequencing project.</title>
        <authorList>
            <person name="Nemec A."/>
            <person name="Radolfova-Krizova L."/>
        </authorList>
    </citation>
    <scope>NUCLEOTIDE SEQUENCE [LARGE SCALE GENOMIC DNA]</scope>
    <source>
        <strain evidence="2 3">PBJ7</strain>
    </source>
</reference>
<gene>
    <name evidence="2" type="ORF">CAP51_03305</name>
</gene>
<dbReference type="OrthoDB" id="9807854at2"/>
<dbReference type="RefSeq" id="WP_087619316.1">
    <property type="nucleotide sequence ID" value="NZ_NEXX01000001.1"/>
</dbReference>
<name>A0A1Z9Z2G1_9GAMM</name>
<evidence type="ECO:0008006" key="4">
    <source>
        <dbReference type="Google" id="ProtNLM"/>
    </source>
</evidence>
<feature type="signal peptide" evidence="1">
    <location>
        <begin position="1"/>
        <end position="24"/>
    </location>
</feature>
<sequence length="407" mass="45256">MKTTYFHTLAFVPLLFGFYTHTHAGVVTTEGQDIIIKTDGGFSARTADDQFSISLTGRINLDTSYSSGVLNNATDDKSRVDSYLRRGYFGITGTAFKDWYYEMIVNGYGDLGSESQLEWDTFFLQYKGLPWFDVMIGRAVRPFGLEQSISSGATSTIERAAIWDLTNAGNTESSQQLQLSKGYDKMSWAVSLYDNGNTSVNSQSTRYGYDGRITYAPILSKKEVLHLGLSLDDANIDQGTFTAKSTLGAKKSDGIKFATGTFDSDRSGVLEFAYMNGPFSVQSEYLKRKLKAVDDSSEDADIQSYYLMGTYTLTGESRGYSAKSGKFSNITPSHKTGAWELVGRYEHVDVDQYDSKKADVYLLGVNWYANKNVKLMLNLQNIQTKQVAEASRDDSGNSASMRVQYNF</sequence>
<dbReference type="Proteomes" id="UP000196536">
    <property type="component" value="Unassembled WGS sequence"/>
</dbReference>
<dbReference type="Pfam" id="PF07396">
    <property type="entry name" value="Porin_O_P"/>
    <property type="match status" value="1"/>
</dbReference>